<evidence type="ECO:0000313" key="2">
    <source>
        <dbReference type="EMBL" id="KAG8514028.1"/>
    </source>
</evidence>
<protein>
    <submittedName>
        <fullName evidence="2">Uncharacterized protein</fullName>
    </submittedName>
</protein>
<feature type="region of interest" description="Disordered" evidence="1">
    <location>
        <begin position="17"/>
        <end position="63"/>
    </location>
</feature>
<reference evidence="2" key="1">
    <citation type="journal article" date="2021" name="Evol. Appl.">
        <title>The genome of the Pyrenean desman and the effects of bottlenecks and inbreeding on the genomic landscape of an endangered species.</title>
        <authorList>
            <person name="Escoda L."/>
            <person name="Castresana J."/>
        </authorList>
    </citation>
    <scope>NUCLEOTIDE SEQUENCE</scope>
    <source>
        <strain evidence="2">IBE-C5619</strain>
    </source>
</reference>
<sequence length="63" mass="7108">MCHSVNISVEQAGLKHAESNAELKDLDVDSSGHQEGHPWHTEMNLTKKEQIVSKPEEKDILEE</sequence>
<dbReference type="Proteomes" id="UP000700334">
    <property type="component" value="Unassembled WGS sequence"/>
</dbReference>
<feature type="non-terminal residue" evidence="2">
    <location>
        <position position="63"/>
    </location>
</feature>
<keyword evidence="3" id="KW-1185">Reference proteome</keyword>
<proteinExistence type="predicted"/>
<dbReference type="EMBL" id="JAGFMF010011752">
    <property type="protein sequence ID" value="KAG8514028.1"/>
    <property type="molecule type" value="Genomic_DNA"/>
</dbReference>
<comment type="caution">
    <text evidence="2">The sequence shown here is derived from an EMBL/GenBank/DDBJ whole genome shotgun (WGS) entry which is preliminary data.</text>
</comment>
<organism evidence="2 3">
    <name type="scientific">Galemys pyrenaicus</name>
    <name type="common">Iberian desman</name>
    <name type="synonym">Pyrenean desman</name>
    <dbReference type="NCBI Taxonomy" id="202257"/>
    <lineage>
        <taxon>Eukaryota</taxon>
        <taxon>Metazoa</taxon>
        <taxon>Chordata</taxon>
        <taxon>Craniata</taxon>
        <taxon>Vertebrata</taxon>
        <taxon>Euteleostomi</taxon>
        <taxon>Mammalia</taxon>
        <taxon>Eutheria</taxon>
        <taxon>Laurasiatheria</taxon>
        <taxon>Eulipotyphla</taxon>
        <taxon>Talpidae</taxon>
        <taxon>Galemys</taxon>
    </lineage>
</organism>
<name>A0A8J6DPU9_GALPY</name>
<accession>A0A8J6DPU9</accession>
<evidence type="ECO:0000256" key="1">
    <source>
        <dbReference type="SAM" id="MobiDB-lite"/>
    </source>
</evidence>
<gene>
    <name evidence="2" type="ORF">J0S82_003628</name>
</gene>
<dbReference type="AlphaFoldDB" id="A0A8J6DPU9"/>
<evidence type="ECO:0000313" key="3">
    <source>
        <dbReference type="Proteomes" id="UP000700334"/>
    </source>
</evidence>